<comment type="caution">
    <text evidence="9">The sequence shown here is derived from an EMBL/GenBank/DDBJ whole genome shotgun (WGS) entry which is preliminary data.</text>
</comment>
<dbReference type="EC" id="3.4.-.-" evidence="8"/>
<comment type="caution">
    <text evidence="7">Lacks conserved residue(s) required for the propagation of feature annotation.</text>
</comment>
<gene>
    <name evidence="9" type="ORF">MEDL_47235</name>
</gene>
<dbReference type="GO" id="GO:0005886">
    <property type="term" value="C:plasma membrane"/>
    <property type="evidence" value="ECO:0007669"/>
    <property type="project" value="TreeGrafter"/>
</dbReference>
<dbReference type="Gene3D" id="1.10.1370.30">
    <property type="match status" value="1"/>
</dbReference>
<protein>
    <recommendedName>
        <fullName evidence="8">Angiotensin-converting enzyme</fullName>
        <ecNumber evidence="8">3.4.-.-</ecNumber>
    </recommendedName>
</protein>
<reference evidence="9" key="1">
    <citation type="submission" date="2021-03" db="EMBL/GenBank/DDBJ databases">
        <authorList>
            <person name="Bekaert M."/>
        </authorList>
    </citation>
    <scope>NUCLEOTIDE SEQUENCE</scope>
</reference>
<dbReference type="EMBL" id="CAJPWZ010002261">
    <property type="protein sequence ID" value="CAG2234651.1"/>
    <property type="molecule type" value="Genomic_DNA"/>
</dbReference>
<dbReference type="AlphaFoldDB" id="A0A8S3TXQ6"/>
<keyword evidence="10" id="KW-1185">Reference proteome</keyword>
<evidence type="ECO:0000256" key="8">
    <source>
        <dbReference type="RuleBase" id="RU361144"/>
    </source>
</evidence>
<evidence type="ECO:0000256" key="5">
    <source>
        <dbReference type="PIRSR" id="PIRSR601548-2"/>
    </source>
</evidence>
<dbReference type="Proteomes" id="UP000683360">
    <property type="component" value="Unassembled WGS sequence"/>
</dbReference>
<accession>A0A8S3TXQ6</accession>
<dbReference type="GO" id="GO:0008241">
    <property type="term" value="F:peptidyl-dipeptidase activity"/>
    <property type="evidence" value="ECO:0007669"/>
    <property type="project" value="InterPro"/>
</dbReference>
<evidence type="ECO:0000256" key="2">
    <source>
        <dbReference type="ARBA" id="ARBA00022729"/>
    </source>
</evidence>
<proteinExistence type="inferred from homology"/>
<keyword evidence="8" id="KW-0645">Protease</keyword>
<feature type="binding site" evidence="5">
    <location>
        <position position="94"/>
    </location>
    <ligand>
        <name>chloride</name>
        <dbReference type="ChEBI" id="CHEBI:17996"/>
        <label>1</label>
    </ligand>
</feature>
<dbReference type="InterPro" id="IPR001548">
    <property type="entry name" value="Peptidase_M2"/>
</dbReference>
<evidence type="ECO:0000313" key="10">
    <source>
        <dbReference type="Proteomes" id="UP000683360"/>
    </source>
</evidence>
<keyword evidence="8 9" id="KW-0121">Carboxypeptidase</keyword>
<evidence type="ECO:0000313" key="9">
    <source>
        <dbReference type="EMBL" id="CAG2234651.1"/>
    </source>
</evidence>
<dbReference type="PRINTS" id="PR00791">
    <property type="entry name" value="PEPDIPTASEA"/>
</dbReference>
<comment type="similarity">
    <text evidence="1 7 8">Belongs to the peptidase M2 family.</text>
</comment>
<dbReference type="GO" id="GO:0006508">
    <property type="term" value="P:proteolysis"/>
    <property type="evidence" value="ECO:0007669"/>
    <property type="project" value="UniProtKB-KW"/>
</dbReference>
<keyword evidence="2" id="KW-0732">Signal</keyword>
<feature type="disulfide bond" evidence="6">
    <location>
        <begin position="110"/>
        <end position="122"/>
    </location>
</feature>
<dbReference type="Pfam" id="PF01401">
    <property type="entry name" value="Peptidase_M2"/>
    <property type="match status" value="1"/>
</dbReference>
<dbReference type="GO" id="GO:0004180">
    <property type="term" value="F:carboxypeptidase activity"/>
    <property type="evidence" value="ECO:0007669"/>
    <property type="project" value="UniProtKB-KW"/>
</dbReference>
<evidence type="ECO:0000256" key="6">
    <source>
        <dbReference type="PIRSR" id="PIRSR601548-4"/>
    </source>
</evidence>
<dbReference type="FunFam" id="1.10.1370.30:FF:000005">
    <property type="entry name" value="Angiotensin-converting enzyme"/>
    <property type="match status" value="1"/>
</dbReference>
<keyword evidence="3 6" id="KW-1015">Disulfide bond</keyword>
<sequence length="307" mass="35895">MCMYNLLLTCVVEADINFLMQRALEKVAFLPFGYLIDKWRWSVFSRETIPDHMNDKWWELRCRYQGISPPVKRTDDDFDPGSKYHIPANVAYIRYFISYVVQFQFHKALCDAAGHTGPLHRCDIYRSKEAGKLLSDMLKLGSSVSWPEAMEKLTGQRKMDVGPILDYFKPLQDWLEKQNYNQRPGWSPACPVDDQMANKAHLVTCDNNANSLQNNINLYNLKQQVYLHLCYSNEYINNLFLAHRQNYLCSASNITFTFIQDSNKTALISSWKDSRNHILKLFNSCEQEDSKKLNSHPRKSRICFFKS</sequence>
<dbReference type="PROSITE" id="PS52011">
    <property type="entry name" value="PEPTIDASE_M2"/>
    <property type="match status" value="1"/>
</dbReference>
<evidence type="ECO:0000256" key="7">
    <source>
        <dbReference type="PROSITE-ProRule" id="PRU01355"/>
    </source>
</evidence>
<dbReference type="OrthoDB" id="10029630at2759"/>
<comment type="cofactor">
    <cofactor evidence="8">
        <name>Zn(2+)</name>
        <dbReference type="ChEBI" id="CHEBI:29105"/>
    </cofactor>
    <text evidence="8">Binds 1 zinc ion per subunit.</text>
</comment>
<keyword evidence="8" id="KW-0862">Zinc</keyword>
<keyword evidence="8 9" id="KW-0378">Hydrolase</keyword>
<dbReference type="GO" id="GO:0046872">
    <property type="term" value="F:metal ion binding"/>
    <property type="evidence" value="ECO:0007669"/>
    <property type="project" value="UniProtKB-KW"/>
</dbReference>
<name>A0A8S3TXQ6_MYTED</name>
<keyword evidence="8" id="KW-0482">Metalloprotease</keyword>
<organism evidence="9 10">
    <name type="scientific">Mytilus edulis</name>
    <name type="common">Blue mussel</name>
    <dbReference type="NCBI Taxonomy" id="6550"/>
    <lineage>
        <taxon>Eukaryota</taxon>
        <taxon>Metazoa</taxon>
        <taxon>Spiralia</taxon>
        <taxon>Lophotrochozoa</taxon>
        <taxon>Mollusca</taxon>
        <taxon>Bivalvia</taxon>
        <taxon>Autobranchia</taxon>
        <taxon>Pteriomorphia</taxon>
        <taxon>Mytilida</taxon>
        <taxon>Mytiloidea</taxon>
        <taxon>Mytilidae</taxon>
        <taxon>Mytilinae</taxon>
        <taxon>Mytilus</taxon>
    </lineage>
</organism>
<dbReference type="PANTHER" id="PTHR10514:SF27">
    <property type="entry name" value="ANGIOTENSIN-CONVERTING ENZYME"/>
    <property type="match status" value="1"/>
</dbReference>
<evidence type="ECO:0000256" key="3">
    <source>
        <dbReference type="ARBA" id="ARBA00023157"/>
    </source>
</evidence>
<keyword evidence="8" id="KW-0479">Metal-binding</keyword>
<evidence type="ECO:0000256" key="4">
    <source>
        <dbReference type="ARBA" id="ARBA00023180"/>
    </source>
</evidence>
<dbReference type="PANTHER" id="PTHR10514">
    <property type="entry name" value="ANGIOTENSIN-CONVERTING ENZYME"/>
    <property type="match status" value="1"/>
</dbReference>
<dbReference type="SUPFAM" id="SSF55486">
    <property type="entry name" value="Metalloproteases ('zincins'), catalytic domain"/>
    <property type="match status" value="1"/>
</dbReference>
<dbReference type="GO" id="GO:0008237">
    <property type="term" value="F:metallopeptidase activity"/>
    <property type="evidence" value="ECO:0007669"/>
    <property type="project" value="UniProtKB-KW"/>
</dbReference>
<keyword evidence="4 8" id="KW-0325">Glycoprotein</keyword>
<evidence type="ECO:0000256" key="1">
    <source>
        <dbReference type="ARBA" id="ARBA00008139"/>
    </source>
</evidence>